<dbReference type="EMBL" id="JAOSHN010000001">
    <property type="protein sequence ID" value="MCU7377430.1"/>
    <property type="molecule type" value="Genomic_DNA"/>
</dbReference>
<reference evidence="2" key="1">
    <citation type="submission" date="2022-09" db="EMBL/GenBank/DDBJ databases">
        <title>Culturomic study of gut microbiota in children with autism spectrum disorder.</title>
        <authorList>
            <person name="Efimov B.A."/>
            <person name="Chaplin A.V."/>
            <person name="Sokolova S.R."/>
            <person name="Pikina A.P."/>
            <person name="Korzhanova M."/>
            <person name="Belova V."/>
            <person name="Korostin D."/>
        </authorList>
    </citation>
    <scope>NUCLEOTIDE SEQUENCE</scope>
    <source>
        <strain evidence="2">ASD5510</strain>
    </source>
</reference>
<keyword evidence="2" id="KW-0224">Dipeptidase</keyword>
<keyword evidence="2" id="KW-0378">Hydrolase</keyword>
<dbReference type="InterPro" id="IPR005322">
    <property type="entry name" value="Peptidase_C69"/>
</dbReference>
<gene>
    <name evidence="2" type="ORF">OBO34_03560</name>
</gene>
<name>A0A9J6QUL8_9FIRM</name>
<dbReference type="AlphaFoldDB" id="A0A9J6QUL8"/>
<keyword evidence="2" id="KW-0645">Protease</keyword>
<dbReference type="Proteomes" id="UP001065549">
    <property type="component" value="Unassembled WGS sequence"/>
</dbReference>
<accession>A0A9J6QUL8</accession>
<evidence type="ECO:0000259" key="1">
    <source>
        <dbReference type="Pfam" id="PF03417"/>
    </source>
</evidence>
<dbReference type="Gene3D" id="3.60.60.10">
    <property type="entry name" value="Penicillin V Acylase, Chain A"/>
    <property type="match status" value="1"/>
</dbReference>
<dbReference type="Pfam" id="PF03417">
    <property type="entry name" value="AAT"/>
    <property type="match status" value="1"/>
</dbReference>
<dbReference type="RefSeq" id="WP_148397053.1">
    <property type="nucleotide sequence ID" value="NZ_JAJAGH010000010.1"/>
</dbReference>
<protein>
    <submittedName>
        <fullName evidence="2">C69 family dipeptidase</fullName>
        <ecNumber evidence="2">3.4.13.-</ecNumber>
    </submittedName>
</protein>
<feature type="domain" description="Peptidase C45 hydrolase" evidence="1">
    <location>
        <begin position="49"/>
        <end position="169"/>
    </location>
</feature>
<proteinExistence type="predicted"/>
<sequence length="468" mass="53257">MKKNAGTSRSCSTLIALQSATKQGDIIFGKNSDRPVNESQPLEYYPPADHQPGEMVQCTYIKIPQVEHTFGYIGSRPYNIFGFEHGINEHGVIIGNEAVTGRETPERQWGLIGMDMLRLALERADSAAKAVEIIGRLLETYGTGGDPLIRPQYFNANYIIADYEEAYIFESCQRMWAAKKIDHVGHIGNIYALTDDYQMIGSQVIEEASKKGWCRKEDRINISQTFSISDCDYEDGEAYFRYIRQEELMTGREPFTVKMMMNNLRDHYDLSYRKPLPYDIATSKMPTICCHPGGMNGCASAASVVCSLDKDAADPFKFVYWGSMAPPCCSIFTPKFNIGWIPQELADADGMYNPDSPWWTFTELERYIALSYDDFAPMAREVFNPMEEEFILQVESAKKEFDGNKEKLKELSQEAFTRSLESARELTKKIKGRLAQTRINYLMLDYFRDSAAGCNMPYDQSLIERIGK</sequence>
<comment type="caution">
    <text evidence="2">The sequence shown here is derived from an EMBL/GenBank/DDBJ whole genome shotgun (WGS) entry which is preliminary data.</text>
</comment>
<dbReference type="GO" id="GO:0070004">
    <property type="term" value="F:cysteine-type exopeptidase activity"/>
    <property type="evidence" value="ECO:0007669"/>
    <property type="project" value="InterPro"/>
</dbReference>
<dbReference type="PANTHER" id="PTHR12994:SF17">
    <property type="entry name" value="LD30995P"/>
    <property type="match status" value="1"/>
</dbReference>
<organism evidence="2 3">
    <name type="scientific">Hominibacterium faecale</name>
    <dbReference type="NCBI Taxonomy" id="2839743"/>
    <lineage>
        <taxon>Bacteria</taxon>
        <taxon>Bacillati</taxon>
        <taxon>Bacillota</taxon>
        <taxon>Clostridia</taxon>
        <taxon>Peptostreptococcales</taxon>
        <taxon>Anaerovoracaceae</taxon>
        <taxon>Hominibacterium</taxon>
    </lineage>
</organism>
<dbReference type="EC" id="3.4.13.-" evidence="2"/>
<dbReference type="GO" id="GO:0006508">
    <property type="term" value="P:proteolysis"/>
    <property type="evidence" value="ECO:0007669"/>
    <property type="project" value="InterPro"/>
</dbReference>
<keyword evidence="3" id="KW-1185">Reference proteome</keyword>
<dbReference type="PANTHER" id="PTHR12994">
    <property type="entry name" value="SECERNIN"/>
    <property type="match status" value="1"/>
</dbReference>
<dbReference type="InterPro" id="IPR005079">
    <property type="entry name" value="Peptidase_C45_hydrolase"/>
</dbReference>
<evidence type="ECO:0000313" key="3">
    <source>
        <dbReference type="Proteomes" id="UP001065549"/>
    </source>
</evidence>
<evidence type="ECO:0000313" key="2">
    <source>
        <dbReference type="EMBL" id="MCU7377430.1"/>
    </source>
</evidence>
<dbReference type="GO" id="GO:0016805">
    <property type="term" value="F:dipeptidase activity"/>
    <property type="evidence" value="ECO:0007669"/>
    <property type="project" value="UniProtKB-KW"/>
</dbReference>